<dbReference type="AlphaFoldDB" id="A0A4Q9MZZ7"/>
<dbReference type="OrthoDB" id="3466517at2759"/>
<evidence type="ECO:0000256" key="1">
    <source>
        <dbReference type="SAM" id="MobiDB-lite"/>
    </source>
</evidence>
<dbReference type="Pfam" id="PF12697">
    <property type="entry name" value="Abhydrolase_6"/>
    <property type="match status" value="1"/>
</dbReference>
<feature type="domain" description="AB hydrolase-1" evidence="2">
    <location>
        <begin position="26"/>
        <end position="350"/>
    </location>
</feature>
<dbReference type="InterPro" id="IPR000073">
    <property type="entry name" value="AB_hydrolase_1"/>
</dbReference>
<reference evidence="3" key="1">
    <citation type="submission" date="2019-01" db="EMBL/GenBank/DDBJ databases">
        <title>Draft genome sequences of three monokaryotic isolates of the white-rot basidiomycete fungus Dichomitus squalens.</title>
        <authorList>
            <consortium name="DOE Joint Genome Institute"/>
            <person name="Lopez S.C."/>
            <person name="Andreopoulos B."/>
            <person name="Pangilinan J."/>
            <person name="Lipzen A."/>
            <person name="Riley R."/>
            <person name="Ahrendt S."/>
            <person name="Ng V."/>
            <person name="Barry K."/>
            <person name="Daum C."/>
            <person name="Grigoriev I.V."/>
            <person name="Hilden K.S."/>
            <person name="Makela M.R."/>
            <person name="de Vries R.P."/>
        </authorList>
    </citation>
    <scope>NUCLEOTIDE SEQUENCE [LARGE SCALE GENOMIC DNA]</scope>
    <source>
        <strain evidence="3">OM18370.1</strain>
    </source>
</reference>
<accession>A0A4Q9MZZ7</accession>
<dbReference type="EMBL" id="ML143390">
    <property type="protein sequence ID" value="TBU33750.1"/>
    <property type="molecule type" value="Genomic_DNA"/>
</dbReference>
<gene>
    <name evidence="3" type="ORF">BD311DRAFT_802785</name>
</gene>
<dbReference type="SUPFAM" id="SSF53474">
    <property type="entry name" value="alpha/beta-Hydrolases"/>
    <property type="match status" value="1"/>
</dbReference>
<dbReference type="InterPro" id="IPR029058">
    <property type="entry name" value="AB_hydrolase_fold"/>
</dbReference>
<feature type="compositionally biased region" description="Basic and acidic residues" evidence="1">
    <location>
        <begin position="236"/>
        <end position="254"/>
    </location>
</feature>
<dbReference type="Proteomes" id="UP000292957">
    <property type="component" value="Unassembled WGS sequence"/>
</dbReference>
<sequence>MTEEALRLGILKDSGAPQGSTDYTTIVLLHGYGWHGGTFARLIPIAGRYNARVVLVNRQDYPGAKPFTLEERAELLKAAIELKTNPLSARDRLDALMKGQAREVYNLLIHLVAYYDIPPARPEANTGGIIIGGWSFGATWMAALLANVASFPVHGIELGRYVRRVLFFDAPDVALGFPTLPDLYFPLADRTIPAEKRAQLFAEWVTAYFHQGDVPEQYESRRYLASPPPTFTVMTEEERQSTQHHTPGDSRGGSDHLLMGSGYESGLFASLRKNALRLPPPNAFLVGDAWKDVEVRNLWCDHSFWLALWNEVNLRREIEEERRAGISLRPVTFVRVRGANHFVHWDEPERAMCAILELVPADGNDTKAKL</sequence>
<name>A0A4Q9MZZ7_9APHY</name>
<evidence type="ECO:0000259" key="2">
    <source>
        <dbReference type="Pfam" id="PF12697"/>
    </source>
</evidence>
<feature type="region of interest" description="Disordered" evidence="1">
    <location>
        <begin position="235"/>
        <end position="255"/>
    </location>
</feature>
<organism evidence="3">
    <name type="scientific">Dichomitus squalens</name>
    <dbReference type="NCBI Taxonomy" id="114155"/>
    <lineage>
        <taxon>Eukaryota</taxon>
        <taxon>Fungi</taxon>
        <taxon>Dikarya</taxon>
        <taxon>Basidiomycota</taxon>
        <taxon>Agaricomycotina</taxon>
        <taxon>Agaricomycetes</taxon>
        <taxon>Polyporales</taxon>
        <taxon>Polyporaceae</taxon>
        <taxon>Dichomitus</taxon>
    </lineage>
</organism>
<dbReference type="Gene3D" id="3.40.50.1820">
    <property type="entry name" value="alpha/beta hydrolase"/>
    <property type="match status" value="1"/>
</dbReference>
<evidence type="ECO:0000313" key="3">
    <source>
        <dbReference type="EMBL" id="TBU33750.1"/>
    </source>
</evidence>
<protein>
    <recommendedName>
        <fullName evidence="2">AB hydrolase-1 domain-containing protein</fullName>
    </recommendedName>
</protein>
<proteinExistence type="predicted"/>